<accession>A0A6A5BK42</accession>
<gene>
    <name evidence="2" type="ORF">FDP41_008416</name>
</gene>
<evidence type="ECO:0000313" key="3">
    <source>
        <dbReference type="Proteomes" id="UP000444721"/>
    </source>
</evidence>
<feature type="region of interest" description="Disordered" evidence="1">
    <location>
        <begin position="1"/>
        <end position="20"/>
    </location>
</feature>
<organism evidence="2 3">
    <name type="scientific">Naegleria fowleri</name>
    <name type="common">Brain eating amoeba</name>
    <dbReference type="NCBI Taxonomy" id="5763"/>
    <lineage>
        <taxon>Eukaryota</taxon>
        <taxon>Discoba</taxon>
        <taxon>Heterolobosea</taxon>
        <taxon>Tetramitia</taxon>
        <taxon>Eutetramitia</taxon>
        <taxon>Vahlkampfiidae</taxon>
        <taxon>Naegleria</taxon>
    </lineage>
</organism>
<feature type="compositionally biased region" description="Low complexity" evidence="1">
    <location>
        <begin position="9"/>
        <end position="20"/>
    </location>
</feature>
<evidence type="ECO:0000313" key="2">
    <source>
        <dbReference type="EMBL" id="KAF0973209.1"/>
    </source>
</evidence>
<dbReference type="RefSeq" id="XP_044557922.1">
    <property type="nucleotide sequence ID" value="XM_044712267.1"/>
</dbReference>
<dbReference type="AlphaFoldDB" id="A0A6A5BK42"/>
<dbReference type="VEuPathDB" id="AmoebaDB:FDP41_008416"/>
<proteinExistence type="predicted"/>
<keyword evidence="3" id="KW-1185">Reference proteome</keyword>
<dbReference type="GeneID" id="68115634"/>
<dbReference type="OrthoDB" id="10592343at2759"/>
<protein>
    <submittedName>
        <fullName evidence="2">Uncharacterized protein</fullName>
    </submittedName>
</protein>
<sequence length="267" mass="30084">MTTSCSGAPSTTTRCDTTTTQPCRTSSSSLVVVGVVSSKHNTIQSKDRIITTTTTTSSLTIESWTCEQVLEWIQQLDIHHHTSTAAATTTFECECRERELETFQEVTTSTMSTTPCSLASPSSLLTRKGLLHHHHDHHHPLTTSSSTTCVKKHHLHSLKDAIPYFKFHSLLGVDVLDLSLTELEEMFYGDFSSEPSIEEEDHELENDDHVTENMECHQSSLSLPIPCDPSHVHTRQLIQTLYTCICNLKQQYQERMAEMHPVHSRIH</sequence>
<comment type="caution">
    <text evidence="2">The sequence shown here is derived from an EMBL/GenBank/DDBJ whole genome shotgun (WGS) entry which is preliminary data.</text>
</comment>
<dbReference type="EMBL" id="VFQX01000061">
    <property type="protein sequence ID" value="KAF0973209.1"/>
    <property type="molecule type" value="Genomic_DNA"/>
</dbReference>
<dbReference type="Proteomes" id="UP000444721">
    <property type="component" value="Unassembled WGS sequence"/>
</dbReference>
<dbReference type="VEuPathDB" id="AmoebaDB:NF0033440"/>
<reference evidence="2 3" key="1">
    <citation type="journal article" date="2019" name="Sci. Rep.">
        <title>Nanopore sequencing improves the draft genome of the human pathogenic amoeba Naegleria fowleri.</title>
        <authorList>
            <person name="Liechti N."/>
            <person name="Schurch N."/>
            <person name="Bruggmann R."/>
            <person name="Wittwer M."/>
        </authorList>
    </citation>
    <scope>NUCLEOTIDE SEQUENCE [LARGE SCALE GENOMIC DNA]</scope>
    <source>
        <strain evidence="2 3">ATCC 30894</strain>
    </source>
</reference>
<name>A0A6A5BK42_NAEFO</name>
<evidence type="ECO:0000256" key="1">
    <source>
        <dbReference type="SAM" id="MobiDB-lite"/>
    </source>
</evidence>